<feature type="domain" description="Crinkler effector protein N-terminal" evidence="5">
    <location>
        <begin position="2"/>
        <end position="98"/>
    </location>
</feature>
<keyword evidence="3" id="KW-0964">Secreted</keyword>
<proteinExistence type="predicted"/>
<comment type="subcellular location">
    <subcellularLocation>
        <location evidence="1">Host cell</location>
    </subcellularLocation>
    <subcellularLocation>
        <location evidence="2">Secreted</location>
    </subcellularLocation>
</comment>
<dbReference type="OrthoDB" id="2673191at2759"/>
<dbReference type="Pfam" id="PF20147">
    <property type="entry name" value="Crinkler"/>
    <property type="match status" value="1"/>
</dbReference>
<evidence type="ECO:0000256" key="2">
    <source>
        <dbReference type="ARBA" id="ARBA00004613"/>
    </source>
</evidence>
<evidence type="ECO:0000256" key="3">
    <source>
        <dbReference type="ARBA" id="ARBA00022525"/>
    </source>
</evidence>
<evidence type="ECO:0000256" key="1">
    <source>
        <dbReference type="ARBA" id="ARBA00004340"/>
    </source>
</evidence>
<dbReference type="InParanoid" id="A0A3N4LL03"/>
<dbReference type="Proteomes" id="UP000267821">
    <property type="component" value="Unassembled WGS sequence"/>
</dbReference>
<dbReference type="InterPro" id="IPR045379">
    <property type="entry name" value="Crinkler_N"/>
</dbReference>
<evidence type="ECO:0000259" key="5">
    <source>
        <dbReference type="Pfam" id="PF20147"/>
    </source>
</evidence>
<gene>
    <name evidence="6" type="ORF">L211DRAFT_849742</name>
</gene>
<name>A0A3N4LL03_9PEZI</name>
<dbReference type="AlphaFoldDB" id="A0A3N4LL03"/>
<dbReference type="EMBL" id="ML121546">
    <property type="protein sequence ID" value="RPB23480.1"/>
    <property type="molecule type" value="Genomic_DNA"/>
</dbReference>
<evidence type="ECO:0000313" key="7">
    <source>
        <dbReference type="Proteomes" id="UP000267821"/>
    </source>
</evidence>
<evidence type="ECO:0000256" key="4">
    <source>
        <dbReference type="SAM" id="MobiDB-lite"/>
    </source>
</evidence>
<organism evidence="6 7">
    <name type="scientific">Terfezia boudieri ATCC MYA-4762</name>
    <dbReference type="NCBI Taxonomy" id="1051890"/>
    <lineage>
        <taxon>Eukaryota</taxon>
        <taxon>Fungi</taxon>
        <taxon>Dikarya</taxon>
        <taxon>Ascomycota</taxon>
        <taxon>Pezizomycotina</taxon>
        <taxon>Pezizomycetes</taxon>
        <taxon>Pezizales</taxon>
        <taxon>Pezizaceae</taxon>
        <taxon>Terfezia</taxon>
    </lineage>
</organism>
<feature type="region of interest" description="Disordered" evidence="4">
    <location>
        <begin position="100"/>
        <end position="130"/>
    </location>
</feature>
<reference evidence="6 7" key="1">
    <citation type="journal article" date="2018" name="Nat. Ecol. Evol.">
        <title>Pezizomycetes genomes reveal the molecular basis of ectomycorrhizal truffle lifestyle.</title>
        <authorList>
            <person name="Murat C."/>
            <person name="Payen T."/>
            <person name="Noel B."/>
            <person name="Kuo A."/>
            <person name="Morin E."/>
            <person name="Chen J."/>
            <person name="Kohler A."/>
            <person name="Krizsan K."/>
            <person name="Balestrini R."/>
            <person name="Da Silva C."/>
            <person name="Montanini B."/>
            <person name="Hainaut M."/>
            <person name="Levati E."/>
            <person name="Barry K.W."/>
            <person name="Belfiori B."/>
            <person name="Cichocki N."/>
            <person name="Clum A."/>
            <person name="Dockter R.B."/>
            <person name="Fauchery L."/>
            <person name="Guy J."/>
            <person name="Iotti M."/>
            <person name="Le Tacon F."/>
            <person name="Lindquist E.A."/>
            <person name="Lipzen A."/>
            <person name="Malagnac F."/>
            <person name="Mello A."/>
            <person name="Molinier V."/>
            <person name="Miyauchi S."/>
            <person name="Poulain J."/>
            <person name="Riccioni C."/>
            <person name="Rubini A."/>
            <person name="Sitrit Y."/>
            <person name="Splivallo R."/>
            <person name="Traeger S."/>
            <person name="Wang M."/>
            <person name="Zifcakova L."/>
            <person name="Wipf D."/>
            <person name="Zambonelli A."/>
            <person name="Paolocci F."/>
            <person name="Nowrousian M."/>
            <person name="Ottonello S."/>
            <person name="Baldrian P."/>
            <person name="Spatafora J.W."/>
            <person name="Henrissat B."/>
            <person name="Nagy L.G."/>
            <person name="Aury J.M."/>
            <person name="Wincker P."/>
            <person name="Grigoriev I.V."/>
            <person name="Bonfante P."/>
            <person name="Martin F.M."/>
        </authorList>
    </citation>
    <scope>NUCLEOTIDE SEQUENCE [LARGE SCALE GENOMIC DNA]</scope>
    <source>
        <strain evidence="6 7">ATCC MYA-4762</strain>
    </source>
</reference>
<keyword evidence="7" id="KW-1185">Reference proteome</keyword>
<protein>
    <recommendedName>
        <fullName evidence="5">Crinkler effector protein N-terminal domain-containing protein</fullName>
    </recommendedName>
</protein>
<sequence length="130" mass="14693">MLELNCLVLGETEQNIFTVEIEATKKVSILKDLIKKKKKPVFDYIPADSLTLWKWNKSISKVTVEDLRSDNPLAPTKKISIVFREDSLEEEYIHIIIQAPIDSDDSTDPKRRKRGGVRGEPGDQGIVVGT</sequence>
<accession>A0A3N4LL03</accession>
<dbReference type="GO" id="GO:0005576">
    <property type="term" value="C:extracellular region"/>
    <property type="evidence" value="ECO:0007669"/>
    <property type="project" value="UniProtKB-SubCell"/>
</dbReference>
<dbReference type="GO" id="GO:0043657">
    <property type="term" value="C:host cell"/>
    <property type="evidence" value="ECO:0007669"/>
    <property type="project" value="UniProtKB-SubCell"/>
</dbReference>
<evidence type="ECO:0000313" key="6">
    <source>
        <dbReference type="EMBL" id="RPB23480.1"/>
    </source>
</evidence>